<dbReference type="GO" id="GO:0042276">
    <property type="term" value="P:error-prone translesion synthesis"/>
    <property type="evidence" value="ECO:0007669"/>
    <property type="project" value="TreeGrafter"/>
</dbReference>
<keyword evidence="14 16" id="KW-0234">DNA repair</keyword>
<evidence type="ECO:0000256" key="14">
    <source>
        <dbReference type="ARBA" id="ARBA00023204"/>
    </source>
</evidence>
<dbReference type="InterPro" id="IPR017961">
    <property type="entry name" value="DNA_pol_Y-fam_little_finger"/>
</dbReference>
<dbReference type="SUPFAM" id="SSF100879">
    <property type="entry name" value="Lesion bypass DNA polymerase (Y-family), little finger domain"/>
    <property type="match status" value="1"/>
</dbReference>
<dbReference type="EC" id="2.7.7.7" evidence="16"/>
<keyword evidence="10 16" id="KW-0227">DNA damage</keyword>
<evidence type="ECO:0000256" key="12">
    <source>
        <dbReference type="ARBA" id="ARBA00022932"/>
    </source>
</evidence>
<dbReference type="GO" id="GO:0009432">
    <property type="term" value="P:SOS response"/>
    <property type="evidence" value="ECO:0007669"/>
    <property type="project" value="TreeGrafter"/>
</dbReference>
<dbReference type="STRING" id="880070.Cycma_3053"/>
<dbReference type="Pfam" id="PF00817">
    <property type="entry name" value="IMS"/>
    <property type="match status" value="1"/>
</dbReference>
<evidence type="ECO:0000256" key="3">
    <source>
        <dbReference type="ARBA" id="ARBA00011245"/>
    </source>
</evidence>
<keyword evidence="6 16" id="KW-0808">Transferase</keyword>
<dbReference type="GO" id="GO:0006281">
    <property type="term" value="P:DNA repair"/>
    <property type="evidence" value="ECO:0007669"/>
    <property type="project" value="UniProtKB-UniRule"/>
</dbReference>
<evidence type="ECO:0000256" key="16">
    <source>
        <dbReference type="HAMAP-Rule" id="MF_01113"/>
    </source>
</evidence>
<evidence type="ECO:0000256" key="4">
    <source>
        <dbReference type="ARBA" id="ARBA00022457"/>
    </source>
</evidence>
<dbReference type="InterPro" id="IPR036775">
    <property type="entry name" value="DNA_pol_Y-fam_lit_finger_sf"/>
</dbReference>
<keyword evidence="12 16" id="KW-0239">DNA-directed DNA polymerase</keyword>
<feature type="domain" description="UmuC" evidence="17">
    <location>
        <begin position="7"/>
        <end position="187"/>
    </location>
</feature>
<dbReference type="EMBL" id="CP002955">
    <property type="protein sequence ID" value="AEL26781.1"/>
    <property type="molecule type" value="Genomic_DNA"/>
</dbReference>
<dbReference type="Gene3D" id="3.40.1170.60">
    <property type="match status" value="1"/>
</dbReference>
<evidence type="ECO:0000256" key="2">
    <source>
        <dbReference type="ARBA" id="ARBA00010945"/>
    </source>
</evidence>
<dbReference type="Pfam" id="PF11799">
    <property type="entry name" value="IMS_C"/>
    <property type="match status" value="1"/>
</dbReference>
<evidence type="ECO:0000256" key="5">
    <source>
        <dbReference type="ARBA" id="ARBA00022490"/>
    </source>
</evidence>
<dbReference type="InterPro" id="IPR001126">
    <property type="entry name" value="UmuC"/>
</dbReference>
<evidence type="ECO:0000256" key="15">
    <source>
        <dbReference type="ARBA" id="ARBA00049244"/>
    </source>
</evidence>
<reference evidence="19" key="1">
    <citation type="submission" date="2011-07" db="EMBL/GenBank/DDBJ databases">
        <title>The complete genome of Cyclobacterium marinum DSM 745.</title>
        <authorList>
            <person name="Lucas S."/>
            <person name="Han J."/>
            <person name="Lapidus A."/>
            <person name="Bruce D."/>
            <person name="Goodwin L."/>
            <person name="Pitluck S."/>
            <person name="Peters L."/>
            <person name="Kyrpides N."/>
            <person name="Mavromatis K."/>
            <person name="Ivanova N."/>
            <person name="Ovchinnikova G."/>
            <person name="Chertkov O."/>
            <person name="Detter J.C."/>
            <person name="Tapia R."/>
            <person name="Han C."/>
            <person name="Land M."/>
            <person name="Hauser L."/>
            <person name="Markowitz V."/>
            <person name="Cheng J.-F."/>
            <person name="Hugenholtz P."/>
            <person name="Woyke T."/>
            <person name="Wu D."/>
            <person name="Tindall B."/>
            <person name="Schuetze A."/>
            <person name="Brambilla E."/>
            <person name="Klenk H.-P."/>
            <person name="Eisen J.A."/>
        </authorList>
    </citation>
    <scope>NUCLEOTIDE SEQUENCE [LARGE SCALE GENOMIC DNA]</scope>
    <source>
        <strain evidence="19">ATCC 25205 / DSM 745 / LMG 13164 / NCIMB 1802</strain>
    </source>
</reference>
<dbReference type="SUPFAM" id="SSF56672">
    <property type="entry name" value="DNA/RNA polymerases"/>
    <property type="match status" value="1"/>
</dbReference>
<dbReference type="eggNOG" id="COG0389">
    <property type="taxonomic scope" value="Bacteria"/>
</dbReference>
<keyword evidence="8 16" id="KW-0235">DNA replication</keyword>
<proteinExistence type="inferred from homology"/>
<dbReference type="GO" id="GO:0006261">
    <property type="term" value="P:DNA-templated DNA replication"/>
    <property type="evidence" value="ECO:0007669"/>
    <property type="project" value="UniProtKB-UniRule"/>
</dbReference>
<dbReference type="Gene3D" id="3.30.70.270">
    <property type="match status" value="1"/>
</dbReference>
<evidence type="ECO:0000256" key="11">
    <source>
        <dbReference type="ARBA" id="ARBA00022842"/>
    </source>
</evidence>
<evidence type="ECO:0000256" key="9">
    <source>
        <dbReference type="ARBA" id="ARBA00022723"/>
    </source>
</evidence>
<dbReference type="PANTHER" id="PTHR11076">
    <property type="entry name" value="DNA REPAIR POLYMERASE UMUC / TRANSFERASE FAMILY MEMBER"/>
    <property type="match status" value="1"/>
</dbReference>
<organism evidence="18 19">
    <name type="scientific">Cyclobacterium marinum (strain ATCC 25205 / DSM 745 / LMG 13164 / NCIMB 1802)</name>
    <name type="common">Flectobacillus marinus</name>
    <dbReference type="NCBI Taxonomy" id="880070"/>
    <lineage>
        <taxon>Bacteria</taxon>
        <taxon>Pseudomonadati</taxon>
        <taxon>Bacteroidota</taxon>
        <taxon>Cytophagia</taxon>
        <taxon>Cytophagales</taxon>
        <taxon>Cyclobacteriaceae</taxon>
        <taxon>Cyclobacterium</taxon>
    </lineage>
</organism>
<dbReference type="GO" id="GO:0003887">
    <property type="term" value="F:DNA-directed DNA polymerase activity"/>
    <property type="evidence" value="ECO:0007669"/>
    <property type="project" value="UniProtKB-UniRule"/>
</dbReference>
<keyword evidence="9 16" id="KW-0479">Metal-binding</keyword>
<keyword evidence="7 16" id="KW-0548">Nucleotidyltransferase</keyword>
<dbReference type="Proteomes" id="UP000001635">
    <property type="component" value="Chromosome"/>
</dbReference>
<comment type="subunit">
    <text evidence="3 16">Monomer.</text>
</comment>
<dbReference type="AlphaFoldDB" id="G0J597"/>
<dbReference type="InterPro" id="IPR024728">
    <property type="entry name" value="PolY_HhH_motif"/>
</dbReference>
<dbReference type="GO" id="GO:0005829">
    <property type="term" value="C:cytosol"/>
    <property type="evidence" value="ECO:0007669"/>
    <property type="project" value="TreeGrafter"/>
</dbReference>
<comment type="subcellular location">
    <subcellularLocation>
        <location evidence="1 16">Cytoplasm</location>
    </subcellularLocation>
</comment>
<accession>G0J597</accession>
<keyword evidence="13 16" id="KW-0238">DNA-binding</keyword>
<dbReference type="HOGENOM" id="CLU_012348_1_2_10"/>
<dbReference type="FunFam" id="1.10.150.20:FF:000019">
    <property type="entry name" value="DNA polymerase IV"/>
    <property type="match status" value="1"/>
</dbReference>
<dbReference type="RefSeq" id="WP_014021071.1">
    <property type="nucleotide sequence ID" value="NC_015914.1"/>
</dbReference>
<dbReference type="FunFam" id="3.30.1490.100:FF:000004">
    <property type="entry name" value="DNA polymerase IV"/>
    <property type="match status" value="1"/>
</dbReference>
<dbReference type="CDD" id="cd03586">
    <property type="entry name" value="PolY_Pol_IV_kappa"/>
    <property type="match status" value="1"/>
</dbReference>
<evidence type="ECO:0000313" key="18">
    <source>
        <dbReference type="EMBL" id="AEL26781.1"/>
    </source>
</evidence>
<dbReference type="InterPro" id="IPR050116">
    <property type="entry name" value="DNA_polymerase-Y"/>
</dbReference>
<keyword evidence="19" id="KW-1185">Reference proteome</keyword>
<dbReference type="KEGG" id="cmr:Cycma_3053"/>
<evidence type="ECO:0000256" key="1">
    <source>
        <dbReference type="ARBA" id="ARBA00004496"/>
    </source>
</evidence>
<evidence type="ECO:0000256" key="6">
    <source>
        <dbReference type="ARBA" id="ARBA00022679"/>
    </source>
</evidence>
<dbReference type="InterPro" id="IPR043128">
    <property type="entry name" value="Rev_trsase/Diguanyl_cyclase"/>
</dbReference>
<keyword evidence="4 16" id="KW-0515">Mutator protein</keyword>
<feature type="active site" evidence="16">
    <location>
        <position position="106"/>
    </location>
</feature>
<dbReference type="Pfam" id="PF11798">
    <property type="entry name" value="IMS_HHH"/>
    <property type="match status" value="1"/>
</dbReference>
<keyword evidence="11 16" id="KW-0460">Magnesium</keyword>
<dbReference type="PANTHER" id="PTHR11076:SF33">
    <property type="entry name" value="DNA POLYMERASE KAPPA"/>
    <property type="match status" value="1"/>
</dbReference>
<comment type="function">
    <text evidence="16">Poorly processive, error-prone DNA polymerase involved in untargeted mutagenesis. Copies undamaged DNA at stalled replication forks, which arise in vivo from mismatched or misaligned primer ends. These misaligned primers can be extended by PolIV. Exhibits no 3'-5' exonuclease (proofreading) activity. May be involved in translesional synthesis, in conjunction with the beta clamp from PolIII.</text>
</comment>
<dbReference type="InterPro" id="IPR022880">
    <property type="entry name" value="DNApol_IV"/>
</dbReference>
<feature type="binding site" evidence="16">
    <location>
        <position position="105"/>
    </location>
    <ligand>
        <name>Mg(2+)</name>
        <dbReference type="ChEBI" id="CHEBI:18420"/>
    </ligand>
</feature>
<feature type="binding site" evidence="16">
    <location>
        <position position="11"/>
    </location>
    <ligand>
        <name>Mg(2+)</name>
        <dbReference type="ChEBI" id="CHEBI:18420"/>
    </ligand>
</feature>
<dbReference type="GO" id="GO:0000287">
    <property type="term" value="F:magnesium ion binding"/>
    <property type="evidence" value="ECO:0007669"/>
    <property type="project" value="UniProtKB-UniRule"/>
</dbReference>
<evidence type="ECO:0000256" key="8">
    <source>
        <dbReference type="ARBA" id="ARBA00022705"/>
    </source>
</evidence>
<sequence>MENYRKIIHVDMDAFFASVEQLDHPEFRNKPLAVGGNIERGVVAAASYEARKFGVRSAMSSKLAAIKCPNLIFVKPRFERYKEISMEIRKIFLTYTDLVEPLSLDEAFLDVTTNFLELPSATLIAKDIRKKIKEQTGLNASAGISYNKFLAKIASDLNKPNGQAVITPGEAEAFLEKLPIEKFYGIGKVMAKKMNGFGIYNGYDLKQYSLPFLTGRFGKSGLHFYKIVRGIHESEVKPNRIRKSIGMERTFDNDLSAMQAIEASLKENILPEFFRRLEKNQAIGRTITIKIKYNDFSLHTRSKTQIASIPKESMEEIALDLLHQEPLNLPIRLLGVSLSNLIYEDHDKPPGEQLKLDY</sequence>
<protein>
    <recommendedName>
        <fullName evidence="16">DNA polymerase IV</fullName>
        <shortName evidence="16">Pol IV</shortName>
        <ecNumber evidence="16">2.7.7.7</ecNumber>
    </recommendedName>
</protein>
<evidence type="ECO:0000256" key="13">
    <source>
        <dbReference type="ARBA" id="ARBA00023125"/>
    </source>
</evidence>
<dbReference type="Gene3D" id="1.10.150.20">
    <property type="entry name" value="5' to 3' exonuclease, C-terminal subdomain"/>
    <property type="match status" value="1"/>
</dbReference>
<dbReference type="FunFam" id="3.40.1170.60:FF:000001">
    <property type="entry name" value="DNA polymerase IV"/>
    <property type="match status" value="1"/>
</dbReference>
<feature type="site" description="Substrate discrimination" evidence="16">
    <location>
        <position position="16"/>
    </location>
</feature>
<dbReference type="HAMAP" id="MF_01113">
    <property type="entry name" value="DNApol_IV"/>
    <property type="match status" value="1"/>
</dbReference>
<comment type="catalytic activity">
    <reaction evidence="15 16">
        <text>DNA(n) + a 2'-deoxyribonucleoside 5'-triphosphate = DNA(n+1) + diphosphate</text>
        <dbReference type="Rhea" id="RHEA:22508"/>
        <dbReference type="Rhea" id="RHEA-COMP:17339"/>
        <dbReference type="Rhea" id="RHEA-COMP:17340"/>
        <dbReference type="ChEBI" id="CHEBI:33019"/>
        <dbReference type="ChEBI" id="CHEBI:61560"/>
        <dbReference type="ChEBI" id="CHEBI:173112"/>
        <dbReference type="EC" id="2.7.7.7"/>
    </reaction>
</comment>
<comment type="similarity">
    <text evidence="2 16">Belongs to the DNA polymerase type-Y family.</text>
</comment>
<evidence type="ECO:0000313" key="19">
    <source>
        <dbReference type="Proteomes" id="UP000001635"/>
    </source>
</evidence>
<gene>
    <name evidence="16" type="primary">dinB</name>
    <name evidence="18" type="ordered locus">Cycma_3053</name>
</gene>
<comment type="cofactor">
    <cofactor evidence="16">
        <name>Mg(2+)</name>
        <dbReference type="ChEBI" id="CHEBI:18420"/>
    </cofactor>
    <text evidence="16">Binds 2 magnesium ions per subunit.</text>
</comment>
<dbReference type="NCBIfam" id="NF002677">
    <property type="entry name" value="PRK02406.1"/>
    <property type="match status" value="1"/>
</dbReference>
<dbReference type="OrthoDB" id="9808813at2"/>
<evidence type="ECO:0000256" key="7">
    <source>
        <dbReference type="ARBA" id="ARBA00022695"/>
    </source>
</evidence>
<name>G0J597_CYCMS</name>
<keyword evidence="5 16" id="KW-0963">Cytoplasm</keyword>
<dbReference type="PROSITE" id="PS50173">
    <property type="entry name" value="UMUC"/>
    <property type="match status" value="1"/>
</dbReference>
<evidence type="ECO:0000259" key="17">
    <source>
        <dbReference type="PROSITE" id="PS50173"/>
    </source>
</evidence>
<dbReference type="GO" id="GO:0003684">
    <property type="term" value="F:damaged DNA binding"/>
    <property type="evidence" value="ECO:0007669"/>
    <property type="project" value="InterPro"/>
</dbReference>
<dbReference type="InterPro" id="IPR043502">
    <property type="entry name" value="DNA/RNA_pol_sf"/>
</dbReference>
<dbReference type="Gene3D" id="3.30.1490.100">
    <property type="entry name" value="DNA polymerase, Y-family, little finger domain"/>
    <property type="match status" value="1"/>
</dbReference>
<evidence type="ECO:0000256" key="10">
    <source>
        <dbReference type="ARBA" id="ARBA00022763"/>
    </source>
</evidence>